<evidence type="ECO:0000313" key="2">
    <source>
        <dbReference type="EMBL" id="KKZ74414.1"/>
    </source>
</evidence>
<proteinExistence type="predicted"/>
<organism evidence="2 3">
    <name type="scientific">Streptomyces showdoensis</name>
    <dbReference type="NCBI Taxonomy" id="68268"/>
    <lineage>
        <taxon>Bacteria</taxon>
        <taxon>Bacillati</taxon>
        <taxon>Actinomycetota</taxon>
        <taxon>Actinomycetes</taxon>
        <taxon>Kitasatosporales</taxon>
        <taxon>Streptomycetaceae</taxon>
        <taxon>Streptomyces</taxon>
    </lineage>
</organism>
<gene>
    <name evidence="2" type="ORF">VO63_08245</name>
</gene>
<sequence>MGDSAWARFRRHRWLPQAALVLLAGVLIAGFVLVRAERRASHNAEVLARACGGVLPREAVRALLPEDERWTGRSGPGPRGLVSCGVGGDGGRLDVTAAPVLEAPLKGVRVEHVTGDPYEREPRWAGDHEQADGQVTVACPGGLPGYAGPVTAFRVYGSLSGESVDDRPRDAVDPAVAAVAEDLRTAHRCGGAPVRPADVRPFPAAGSEESGKESAKGVLAACDWFRPARLGPGWQPTGQLDRGASHTGARGCSTGALKGRQGIGVTSASWWGVLLPEVRTEYGRELAAAGRDVPPAAGARSFTVAAWAEARCAEGPALHRVSVTGERPDGLADRAEALLGRYLEAAHCRDTRTLGTVWQ</sequence>
<evidence type="ECO:0000256" key="1">
    <source>
        <dbReference type="SAM" id="MobiDB-lite"/>
    </source>
</evidence>
<dbReference type="AlphaFoldDB" id="A0A2P2GSF6"/>
<feature type="region of interest" description="Disordered" evidence="1">
    <location>
        <begin position="233"/>
        <end position="253"/>
    </location>
</feature>
<dbReference type="RefSeq" id="WP_046906946.1">
    <property type="nucleotide sequence ID" value="NZ_BAAAXG010000026.1"/>
</dbReference>
<name>A0A2P2GSF6_STREW</name>
<evidence type="ECO:0000313" key="3">
    <source>
        <dbReference type="Proteomes" id="UP000265325"/>
    </source>
</evidence>
<dbReference type="Proteomes" id="UP000265325">
    <property type="component" value="Unassembled WGS sequence"/>
</dbReference>
<accession>A0A2P2GSF6</accession>
<dbReference type="EMBL" id="LAQS01000009">
    <property type="protein sequence ID" value="KKZ74414.1"/>
    <property type="molecule type" value="Genomic_DNA"/>
</dbReference>
<keyword evidence="3" id="KW-1185">Reference proteome</keyword>
<protein>
    <submittedName>
        <fullName evidence="2">Uncharacterized protein</fullName>
    </submittedName>
</protein>
<dbReference type="OrthoDB" id="4188441at2"/>
<reference evidence="2 3" key="1">
    <citation type="submission" date="2015-05" db="EMBL/GenBank/DDBJ databases">
        <title>Draft Genome assembly of Streptomyces showdoensis.</title>
        <authorList>
            <person name="Thapa K.K."/>
            <person name="Metsa-Ketela M."/>
        </authorList>
    </citation>
    <scope>NUCLEOTIDE SEQUENCE [LARGE SCALE GENOMIC DNA]</scope>
    <source>
        <strain evidence="2 3">ATCC 15227</strain>
    </source>
</reference>
<comment type="caution">
    <text evidence="2">The sequence shown here is derived from an EMBL/GenBank/DDBJ whole genome shotgun (WGS) entry which is preliminary data.</text>
</comment>